<evidence type="ECO:0000313" key="2">
    <source>
        <dbReference type="Proteomes" id="UP000076738"/>
    </source>
</evidence>
<reference evidence="1 2" key="1">
    <citation type="journal article" date="2016" name="Mol. Biol. Evol.">
        <title>Comparative Genomics of Early-Diverging Mushroom-Forming Fungi Provides Insights into the Origins of Lignocellulose Decay Capabilities.</title>
        <authorList>
            <person name="Nagy L.G."/>
            <person name="Riley R."/>
            <person name="Tritt A."/>
            <person name="Adam C."/>
            <person name="Daum C."/>
            <person name="Floudas D."/>
            <person name="Sun H."/>
            <person name="Yadav J.S."/>
            <person name="Pangilinan J."/>
            <person name="Larsson K.H."/>
            <person name="Matsuura K."/>
            <person name="Barry K."/>
            <person name="Labutti K."/>
            <person name="Kuo R."/>
            <person name="Ohm R.A."/>
            <person name="Bhattacharya S.S."/>
            <person name="Shirouzu T."/>
            <person name="Yoshinaga Y."/>
            <person name="Martin F.M."/>
            <person name="Grigoriev I.V."/>
            <person name="Hibbett D.S."/>
        </authorList>
    </citation>
    <scope>NUCLEOTIDE SEQUENCE [LARGE SCALE GENOMIC DNA]</scope>
    <source>
        <strain evidence="1 2">TUFC12733</strain>
    </source>
</reference>
<protein>
    <submittedName>
        <fullName evidence="1">Uncharacterized protein</fullName>
    </submittedName>
</protein>
<accession>A0A167GVK9</accession>
<gene>
    <name evidence="1" type="ORF">CALVIDRAFT_489779</name>
</gene>
<keyword evidence="2" id="KW-1185">Reference proteome</keyword>
<dbReference type="EMBL" id="KV417331">
    <property type="protein sequence ID" value="KZO90958.1"/>
    <property type="molecule type" value="Genomic_DNA"/>
</dbReference>
<dbReference type="PANTHER" id="PTHR46579:SF1">
    <property type="entry name" value="F5_8 TYPE C DOMAIN-CONTAINING PROTEIN"/>
    <property type="match status" value="1"/>
</dbReference>
<dbReference type="Proteomes" id="UP000076738">
    <property type="component" value="Unassembled WGS sequence"/>
</dbReference>
<proteinExistence type="predicted"/>
<sequence>MPAVAKLMNFKGHNGFKPCRFCEIPAVRAENNRVNCIPLDRAAFPPLRGYPSSFLPDSLTFRTHEQLRHTAERIVNAESDRAAEDIAKDSGVKGDSIWRIFGSIVWPWAFPLDFMHLLFENVAPLLLGLWAGENRHGSEEDDFIIPYATLSAIAEQVAESGNTIPSTFGRRVPHLLNKRHEFIAETWMLWIQQLAPVVLSGRFTKDAHYTHLVDLSRCVNDCLDFGYRAGFAEKVRRTLARWVTKYEHLYF</sequence>
<organism evidence="1 2">
    <name type="scientific">Calocera viscosa (strain TUFC12733)</name>
    <dbReference type="NCBI Taxonomy" id="1330018"/>
    <lineage>
        <taxon>Eukaryota</taxon>
        <taxon>Fungi</taxon>
        <taxon>Dikarya</taxon>
        <taxon>Basidiomycota</taxon>
        <taxon>Agaricomycotina</taxon>
        <taxon>Dacrymycetes</taxon>
        <taxon>Dacrymycetales</taxon>
        <taxon>Dacrymycetaceae</taxon>
        <taxon>Calocera</taxon>
    </lineage>
</organism>
<name>A0A167GVK9_CALVF</name>
<dbReference type="PANTHER" id="PTHR46579">
    <property type="entry name" value="F5/8 TYPE C DOMAIN-CONTAINING PROTEIN-RELATED"/>
    <property type="match status" value="1"/>
</dbReference>
<dbReference type="OrthoDB" id="2404451at2759"/>
<evidence type="ECO:0000313" key="1">
    <source>
        <dbReference type="EMBL" id="KZO90958.1"/>
    </source>
</evidence>
<feature type="non-terminal residue" evidence="1">
    <location>
        <position position="251"/>
    </location>
</feature>
<dbReference type="STRING" id="1330018.A0A167GVK9"/>
<dbReference type="AlphaFoldDB" id="A0A167GVK9"/>